<dbReference type="AlphaFoldDB" id="K1VL35"/>
<evidence type="ECO:0000313" key="3">
    <source>
        <dbReference type="Proteomes" id="UP000006757"/>
    </source>
</evidence>
<dbReference type="EMBL" id="AMBO01000353">
    <property type="protein sequence ID" value="EKC99981.1"/>
    <property type="molecule type" value="Genomic_DNA"/>
</dbReference>
<comment type="caution">
    <text evidence="2">The sequence shown here is derived from an EMBL/GenBank/DDBJ whole genome shotgun (WGS) entry which is preliminary data.</text>
</comment>
<evidence type="ECO:0000256" key="1">
    <source>
        <dbReference type="SAM" id="MobiDB-lite"/>
    </source>
</evidence>
<feature type="region of interest" description="Disordered" evidence="1">
    <location>
        <begin position="145"/>
        <end position="185"/>
    </location>
</feature>
<sequence>MWFSTTLSSIHHLPATMSQPTGATIEAEYKCDLIYPTWKWPPDHVLPNPFHIKARRVTATYIVTVLGLVQALCLEWGLELALLHNIALRILDFFRGPYTMGIPKEQRDFCPDCQAAGTLCVRCATRTTHLDPTHQCYWKPDPQYPNVPPRADTPSPPPRGPASDIGPGPCKRHKASDSVSSDRPMPVYSRFSPGIYSDDFVAACDNADATSEAAPAPRTVTSETALAPHAVTNTAKNDNTAKDENAATPESEEWTIPWTRTGRRGWGPRQLHVNWSDVLASPDHLNVVRRMCSLLVNFVFPDQAAADHWTDNVRRWVPAYRVAPVYKSIEDKSGPYQSYYPRRLNAHADMSFQGPRIAIEDRPTRSDIHPGACNADPEAGVGRPLGCITWLEKFPDPFQQV</sequence>
<proteinExistence type="predicted"/>
<dbReference type="InParanoid" id="K1VL35"/>
<feature type="region of interest" description="Disordered" evidence="1">
    <location>
        <begin position="233"/>
        <end position="253"/>
    </location>
</feature>
<reference evidence="2 3" key="1">
    <citation type="journal article" date="2012" name="Eukaryot. Cell">
        <title>Genome sequence of the Trichosporon asahii environmental strain CBS 8904.</title>
        <authorList>
            <person name="Yang R.Y."/>
            <person name="Li H.T."/>
            <person name="Zhu H."/>
            <person name="Zhou G.P."/>
            <person name="Wang M."/>
            <person name="Wang L."/>
        </authorList>
    </citation>
    <scope>NUCLEOTIDE SEQUENCE [LARGE SCALE GENOMIC DNA]</scope>
    <source>
        <strain evidence="2 3">CBS 8904</strain>
    </source>
</reference>
<keyword evidence="3" id="KW-1185">Reference proteome</keyword>
<gene>
    <name evidence="2" type="ORF">A1Q2_05701</name>
</gene>
<dbReference type="HOGENOM" id="CLU_687329_0_0_1"/>
<name>K1VL35_TRIAC</name>
<organism evidence="2 3">
    <name type="scientific">Trichosporon asahii var. asahii (strain CBS 8904)</name>
    <name type="common">Yeast</name>
    <dbReference type="NCBI Taxonomy" id="1220162"/>
    <lineage>
        <taxon>Eukaryota</taxon>
        <taxon>Fungi</taxon>
        <taxon>Dikarya</taxon>
        <taxon>Basidiomycota</taxon>
        <taxon>Agaricomycotina</taxon>
        <taxon>Tremellomycetes</taxon>
        <taxon>Trichosporonales</taxon>
        <taxon>Trichosporonaceae</taxon>
        <taxon>Trichosporon</taxon>
    </lineage>
</organism>
<protein>
    <submittedName>
        <fullName evidence="2">Uncharacterized protein</fullName>
    </submittedName>
</protein>
<dbReference type="Proteomes" id="UP000006757">
    <property type="component" value="Unassembled WGS sequence"/>
</dbReference>
<accession>K1VL35</accession>
<evidence type="ECO:0000313" key="2">
    <source>
        <dbReference type="EMBL" id="EKC99981.1"/>
    </source>
</evidence>